<accession>A0A1I7BJ78</accession>
<protein>
    <submittedName>
        <fullName evidence="1">Uncharacterized protein</fullName>
    </submittedName>
</protein>
<evidence type="ECO:0000313" key="1">
    <source>
        <dbReference type="EMBL" id="VEV98762.1"/>
    </source>
</evidence>
<proteinExistence type="predicted"/>
<dbReference type="AlphaFoldDB" id="A0A1I7BJ78"/>
<sequence length="43" mass="4904">MVLAKQFYKLVRLWNLILQRHVGPEKIGTLMTPNPAVSRQKGA</sequence>
<reference evidence="1" key="1">
    <citation type="submission" date="2019-02" db="EMBL/GenBank/DDBJ databases">
        <authorList>
            <consortium name="Genoscope - CEA"/>
            <person name="William W."/>
        </authorList>
    </citation>
    <scope>NUCLEOTIDE SEQUENCE [LARGE SCALE GENOMIC DNA]</scope>
    <source>
        <strain evidence="1">YSy11</strain>
    </source>
</reference>
<gene>
    <name evidence="1" type="ORF">PMYSY11_3718</name>
</gene>
<organism evidence="1">
    <name type="scientific">Pseudomonas marincola</name>
    <dbReference type="NCBI Taxonomy" id="437900"/>
    <lineage>
        <taxon>Bacteria</taxon>
        <taxon>Pseudomonadati</taxon>
        <taxon>Pseudomonadota</taxon>
        <taxon>Gammaproteobacteria</taxon>
        <taxon>Pseudomonadales</taxon>
        <taxon>Pseudomonadaceae</taxon>
        <taxon>Pseudomonas</taxon>
    </lineage>
</organism>
<name>A0A1I7BJ78_9PSED</name>
<dbReference type="EMBL" id="LR215729">
    <property type="protein sequence ID" value="VEV98762.1"/>
    <property type="molecule type" value="Genomic_DNA"/>
</dbReference>